<organism evidence="2 3">
    <name type="scientific">Actinokineospora globicatena</name>
    <dbReference type="NCBI Taxonomy" id="103729"/>
    <lineage>
        <taxon>Bacteria</taxon>
        <taxon>Bacillati</taxon>
        <taxon>Actinomycetota</taxon>
        <taxon>Actinomycetes</taxon>
        <taxon>Pseudonocardiales</taxon>
        <taxon>Pseudonocardiaceae</taxon>
        <taxon>Actinokineospora</taxon>
    </lineage>
</organism>
<proteinExistence type="predicted"/>
<dbReference type="EMBL" id="BSSD01000004">
    <property type="protein sequence ID" value="GLW92320.1"/>
    <property type="molecule type" value="Genomic_DNA"/>
</dbReference>
<feature type="region of interest" description="Disordered" evidence="1">
    <location>
        <begin position="1"/>
        <end position="24"/>
    </location>
</feature>
<reference evidence="2" key="1">
    <citation type="submission" date="2023-02" db="EMBL/GenBank/DDBJ databases">
        <title>Actinokineospora globicatena NBRC 15670.</title>
        <authorList>
            <person name="Ichikawa N."/>
            <person name="Sato H."/>
            <person name="Tonouchi N."/>
        </authorList>
    </citation>
    <scope>NUCLEOTIDE SEQUENCE</scope>
    <source>
        <strain evidence="2">NBRC 15670</strain>
    </source>
</reference>
<name>A0A9W6QPA7_9PSEU</name>
<protein>
    <submittedName>
        <fullName evidence="2">Uncharacterized protein</fullName>
    </submittedName>
</protein>
<dbReference type="AlphaFoldDB" id="A0A9W6QPA7"/>
<evidence type="ECO:0000256" key="1">
    <source>
        <dbReference type="SAM" id="MobiDB-lite"/>
    </source>
</evidence>
<dbReference type="Proteomes" id="UP001165042">
    <property type="component" value="Unassembled WGS sequence"/>
</dbReference>
<feature type="compositionally biased region" description="Polar residues" evidence="1">
    <location>
        <begin position="7"/>
        <end position="17"/>
    </location>
</feature>
<evidence type="ECO:0000313" key="2">
    <source>
        <dbReference type="EMBL" id="GLW92320.1"/>
    </source>
</evidence>
<keyword evidence="3" id="KW-1185">Reference proteome</keyword>
<gene>
    <name evidence="2" type="ORF">Aglo03_31360</name>
</gene>
<accession>A0A9W6QPA7</accession>
<comment type="caution">
    <text evidence="2">The sequence shown here is derived from an EMBL/GenBank/DDBJ whole genome shotgun (WGS) entry which is preliminary data.</text>
</comment>
<sequence length="72" mass="7972">MFALRVGSQSGDATNSGRSDERESFCQQLRDNRVWDLQTQPVAARGNPENRATALVSPVHSVRCSKRREIGA</sequence>
<evidence type="ECO:0000313" key="3">
    <source>
        <dbReference type="Proteomes" id="UP001165042"/>
    </source>
</evidence>